<dbReference type="Proteomes" id="UP001231109">
    <property type="component" value="Unassembled WGS sequence"/>
</dbReference>
<protein>
    <submittedName>
        <fullName evidence="9">ABC transporter permease</fullName>
    </submittedName>
</protein>
<feature type="transmembrane region" description="Helical" evidence="6">
    <location>
        <begin position="288"/>
        <end position="310"/>
    </location>
</feature>
<evidence type="ECO:0000256" key="4">
    <source>
        <dbReference type="ARBA" id="ARBA00022989"/>
    </source>
</evidence>
<keyword evidence="10" id="KW-1185">Reference proteome</keyword>
<evidence type="ECO:0000259" key="8">
    <source>
        <dbReference type="Pfam" id="PF12704"/>
    </source>
</evidence>
<comment type="caution">
    <text evidence="9">The sequence shown here is derived from an EMBL/GenBank/DDBJ whole genome shotgun (WGS) entry which is preliminary data.</text>
</comment>
<keyword evidence="4 6" id="KW-1133">Transmembrane helix</keyword>
<keyword evidence="5 6" id="KW-0472">Membrane</keyword>
<reference evidence="9 10" key="1">
    <citation type="submission" date="2022-11" db="EMBL/GenBank/DDBJ databases">
        <title>Viruses from the air-sea interface of a natural surface slick.</title>
        <authorList>
            <person name="Rahlff J."/>
            <person name="Holmfeldt K."/>
        </authorList>
    </citation>
    <scope>NUCLEOTIDE SEQUENCE [LARGE SCALE GENOMIC DNA]</scope>
    <source>
        <strain evidence="9 10">SMS4</strain>
    </source>
</reference>
<feature type="transmembrane region" description="Helical" evidence="6">
    <location>
        <begin position="330"/>
        <end position="362"/>
    </location>
</feature>
<evidence type="ECO:0000313" key="10">
    <source>
        <dbReference type="Proteomes" id="UP001231109"/>
    </source>
</evidence>
<organism evidence="9 10">
    <name type="scientific">Rheinheimera baltica</name>
    <dbReference type="NCBI Taxonomy" id="67576"/>
    <lineage>
        <taxon>Bacteria</taxon>
        <taxon>Pseudomonadati</taxon>
        <taxon>Pseudomonadota</taxon>
        <taxon>Gammaproteobacteria</taxon>
        <taxon>Chromatiales</taxon>
        <taxon>Chromatiaceae</taxon>
        <taxon>Rheinheimera</taxon>
    </lineage>
</organism>
<dbReference type="RefSeq" id="WP_305976435.1">
    <property type="nucleotide sequence ID" value="NZ_JAPJDZ010000035.1"/>
</dbReference>
<evidence type="ECO:0000256" key="1">
    <source>
        <dbReference type="ARBA" id="ARBA00004651"/>
    </source>
</evidence>
<dbReference type="Pfam" id="PF02687">
    <property type="entry name" value="FtsX"/>
    <property type="match status" value="1"/>
</dbReference>
<dbReference type="PANTHER" id="PTHR43738">
    <property type="entry name" value="ABC TRANSPORTER, MEMBRANE PROTEIN"/>
    <property type="match status" value="1"/>
</dbReference>
<dbReference type="InterPro" id="IPR051125">
    <property type="entry name" value="ABC-4/HrtB_transporter"/>
</dbReference>
<feature type="domain" description="MacB-like periplasmic core" evidence="8">
    <location>
        <begin position="18"/>
        <end position="259"/>
    </location>
</feature>
<keyword evidence="3 6" id="KW-0812">Transmembrane</keyword>
<proteinExistence type="predicted"/>
<evidence type="ECO:0000256" key="3">
    <source>
        <dbReference type="ARBA" id="ARBA00022692"/>
    </source>
</evidence>
<comment type="subcellular location">
    <subcellularLocation>
        <location evidence="1">Cell membrane</location>
        <topology evidence="1">Multi-pass membrane protein</topology>
    </subcellularLocation>
</comment>
<feature type="domain" description="ABC3 transporter permease C-terminal" evidence="7">
    <location>
        <begin position="291"/>
        <end position="362"/>
    </location>
</feature>
<evidence type="ECO:0000256" key="6">
    <source>
        <dbReference type="SAM" id="Phobius"/>
    </source>
</evidence>
<gene>
    <name evidence="9" type="ORF">ORJ04_13480</name>
</gene>
<dbReference type="InterPro" id="IPR025857">
    <property type="entry name" value="MacB_PCD"/>
</dbReference>
<evidence type="ECO:0000313" key="9">
    <source>
        <dbReference type="EMBL" id="MDP5136960.1"/>
    </source>
</evidence>
<feature type="non-terminal residue" evidence="9">
    <location>
        <position position="376"/>
    </location>
</feature>
<dbReference type="EMBL" id="JAPJDZ010000035">
    <property type="protein sequence ID" value="MDP5136960.1"/>
    <property type="molecule type" value="Genomic_DNA"/>
</dbReference>
<evidence type="ECO:0000256" key="2">
    <source>
        <dbReference type="ARBA" id="ARBA00022475"/>
    </source>
</evidence>
<evidence type="ECO:0000259" key="7">
    <source>
        <dbReference type="Pfam" id="PF02687"/>
    </source>
</evidence>
<name>A0ABT9I0P5_9GAMM</name>
<sequence>MLMKLARLSLWNRRGTVLMTWLSLTISIALLLGIDHLRTEAKSSFTSTVSGTDLIVGARSGQLNLLLYSVFRIGNATANISWPSYQRILKHPQIDWSIPISLGDSHRGYRVMGTSDDYFNFYRYANSQPLKLAEGKVFSGVFETVLGAEVAQKLGYRIGEQISLSHGVGEVSFSQHKDKPFTVVGILARTGTPVDQTVHVKLEAIEAIHLDWQQGAPIPGRQLTAEQALAADLTPKSITAFMVGLKSRMATFTVQRQINEYKQEPLTAILPGVALAELWQMLGMVENLLLLISLLVLLAALVGMITTLLASMKERQREMAILRATGAHPWYLFVLIQLEVQIVTLLSMLSAAALLFVSLFVLQDKLAAEFGLFISL</sequence>
<evidence type="ECO:0000256" key="5">
    <source>
        <dbReference type="ARBA" id="ARBA00023136"/>
    </source>
</evidence>
<keyword evidence="2" id="KW-1003">Cell membrane</keyword>
<accession>A0ABT9I0P5</accession>
<dbReference type="InterPro" id="IPR003838">
    <property type="entry name" value="ABC3_permease_C"/>
</dbReference>
<feature type="transmembrane region" description="Helical" evidence="6">
    <location>
        <begin position="15"/>
        <end position="34"/>
    </location>
</feature>
<dbReference type="Pfam" id="PF12704">
    <property type="entry name" value="MacB_PCD"/>
    <property type="match status" value="1"/>
</dbReference>
<dbReference type="PANTHER" id="PTHR43738:SF2">
    <property type="entry name" value="ABC TRANSPORTER PERMEASE"/>
    <property type="match status" value="1"/>
</dbReference>